<organism evidence="2 3">
    <name type="scientific">Haematococcus lacustris</name>
    <name type="common">Green alga</name>
    <name type="synonym">Haematococcus pluvialis</name>
    <dbReference type="NCBI Taxonomy" id="44745"/>
    <lineage>
        <taxon>Eukaryota</taxon>
        <taxon>Viridiplantae</taxon>
        <taxon>Chlorophyta</taxon>
        <taxon>core chlorophytes</taxon>
        <taxon>Chlorophyceae</taxon>
        <taxon>CS clade</taxon>
        <taxon>Chlamydomonadales</taxon>
        <taxon>Haematococcaceae</taxon>
        <taxon>Haematococcus</taxon>
    </lineage>
</organism>
<dbReference type="CDD" id="cd10527">
    <property type="entry name" value="SET_LSMT"/>
    <property type="match status" value="1"/>
</dbReference>
<dbReference type="InterPro" id="IPR050600">
    <property type="entry name" value="SETD3_SETD6_MTase"/>
</dbReference>
<dbReference type="Proteomes" id="UP000485058">
    <property type="component" value="Unassembled WGS sequence"/>
</dbReference>
<dbReference type="PANTHER" id="PTHR13271">
    <property type="entry name" value="UNCHARACTERIZED PUTATIVE METHYLTRANSFERASE"/>
    <property type="match status" value="1"/>
</dbReference>
<comment type="caution">
    <text evidence="2">The sequence shown here is derived from an EMBL/GenBank/DDBJ whole genome shotgun (WGS) entry which is preliminary data.</text>
</comment>
<dbReference type="Pfam" id="PF00856">
    <property type="entry name" value="SET"/>
    <property type="match status" value="1"/>
</dbReference>
<dbReference type="SUPFAM" id="SSF82199">
    <property type="entry name" value="SET domain"/>
    <property type="match status" value="1"/>
</dbReference>
<proteinExistence type="predicted"/>
<evidence type="ECO:0000259" key="1">
    <source>
        <dbReference type="PROSITE" id="PS50280"/>
    </source>
</evidence>
<sequence>MAAAEGGIKADDLIISIPRLASITLAPGARCPCPAFVAPDYWRAQPWFVQMGIMLLHEQRLGEASRLSRYIEQLPRSFDAPVLWTPQQLQQLQCPHTIQQVQLQQQEWAGLHRQLLASGLQPGQTRVTSEQFLWALCAVRSRTFSGPYIGSSLADRLRLAALVGGLSVANVVLGLADVQRTLSAALAVLLFNLLYELILSRSLKQHALCPLVDFINHSSASKSEVSLDYFSDRYSVQAGRDYSMGEEVFISYGGNQTNDSLLQYYGFTEPDLPGDCYCMTRMMAWLEAEQGPVAPWRLDALRQAGLMEAVSSVTLVRKGFPAESLHALRFLLAPDEEARNTALGGLASWQQAGSPEQEQRLALLLVAACEKEL</sequence>
<feature type="domain" description="SET" evidence="1">
    <location>
        <begin position="1"/>
        <end position="253"/>
    </location>
</feature>
<dbReference type="PROSITE" id="PS50280">
    <property type="entry name" value="SET"/>
    <property type="match status" value="1"/>
</dbReference>
<accession>A0A699ZGA2</accession>
<dbReference type="InterPro" id="IPR001214">
    <property type="entry name" value="SET_dom"/>
</dbReference>
<evidence type="ECO:0000313" key="2">
    <source>
        <dbReference type="EMBL" id="GFH18096.1"/>
    </source>
</evidence>
<dbReference type="InterPro" id="IPR046341">
    <property type="entry name" value="SET_dom_sf"/>
</dbReference>
<protein>
    <submittedName>
        <fullName evidence="2">SET domain-containing protein</fullName>
    </submittedName>
</protein>
<evidence type="ECO:0000313" key="3">
    <source>
        <dbReference type="Proteomes" id="UP000485058"/>
    </source>
</evidence>
<dbReference type="GO" id="GO:0016279">
    <property type="term" value="F:protein-lysine N-methyltransferase activity"/>
    <property type="evidence" value="ECO:0007669"/>
    <property type="project" value="TreeGrafter"/>
</dbReference>
<dbReference type="Gene3D" id="3.90.1410.10">
    <property type="entry name" value="set domain protein methyltransferase, domain 1"/>
    <property type="match status" value="1"/>
</dbReference>
<dbReference type="PANTHER" id="PTHR13271:SF133">
    <property type="entry name" value="SET DOMAIN-CONTAINING PROTEIN"/>
    <property type="match status" value="1"/>
</dbReference>
<keyword evidence="3" id="KW-1185">Reference proteome</keyword>
<feature type="non-terminal residue" evidence="2">
    <location>
        <position position="373"/>
    </location>
</feature>
<name>A0A699ZGA2_HAELA</name>
<dbReference type="AlphaFoldDB" id="A0A699ZGA2"/>
<dbReference type="EMBL" id="BLLF01001247">
    <property type="protein sequence ID" value="GFH18096.1"/>
    <property type="molecule type" value="Genomic_DNA"/>
</dbReference>
<feature type="non-terminal residue" evidence="2">
    <location>
        <position position="1"/>
    </location>
</feature>
<reference evidence="2 3" key="1">
    <citation type="submission" date="2020-02" db="EMBL/GenBank/DDBJ databases">
        <title>Draft genome sequence of Haematococcus lacustris strain NIES-144.</title>
        <authorList>
            <person name="Morimoto D."/>
            <person name="Nakagawa S."/>
            <person name="Yoshida T."/>
            <person name="Sawayama S."/>
        </authorList>
    </citation>
    <scope>NUCLEOTIDE SEQUENCE [LARGE SCALE GENOMIC DNA]</scope>
    <source>
        <strain evidence="2 3">NIES-144</strain>
    </source>
</reference>
<gene>
    <name evidence="2" type="ORF">HaLaN_14839</name>
</gene>